<dbReference type="PANTHER" id="PTHR45762:SF21">
    <property type="entry name" value="ZINC FINGER RNA-BINDING PROTEIN"/>
    <property type="match status" value="1"/>
</dbReference>
<keyword evidence="3" id="KW-0963">Cytoplasm</keyword>
<gene>
    <name evidence="8" type="ORF">AB205_0212550</name>
</gene>
<evidence type="ECO:0000256" key="6">
    <source>
        <dbReference type="ARBA" id="ARBA00023242"/>
    </source>
</evidence>
<protein>
    <submittedName>
        <fullName evidence="8">Uncharacterized protein</fullName>
    </submittedName>
</protein>
<dbReference type="GO" id="GO:0005737">
    <property type="term" value="C:cytoplasm"/>
    <property type="evidence" value="ECO:0007669"/>
    <property type="project" value="UniProtKB-SubCell"/>
</dbReference>
<evidence type="ECO:0000313" key="8">
    <source>
        <dbReference type="EMBL" id="PIO38766.1"/>
    </source>
</evidence>
<organism evidence="8 9">
    <name type="scientific">Aquarana catesbeiana</name>
    <name type="common">American bullfrog</name>
    <name type="synonym">Rana catesbeiana</name>
    <dbReference type="NCBI Taxonomy" id="8400"/>
    <lineage>
        <taxon>Eukaryota</taxon>
        <taxon>Metazoa</taxon>
        <taxon>Chordata</taxon>
        <taxon>Craniata</taxon>
        <taxon>Vertebrata</taxon>
        <taxon>Euteleostomi</taxon>
        <taxon>Amphibia</taxon>
        <taxon>Batrachia</taxon>
        <taxon>Anura</taxon>
        <taxon>Neobatrachia</taxon>
        <taxon>Ranoidea</taxon>
        <taxon>Ranidae</taxon>
        <taxon>Aquarana</taxon>
    </lineage>
</organism>
<accession>A0A2G9SF66</accession>
<evidence type="ECO:0000256" key="3">
    <source>
        <dbReference type="ARBA" id="ARBA00022490"/>
    </source>
</evidence>
<feature type="compositionally biased region" description="Basic and acidic residues" evidence="7">
    <location>
        <begin position="757"/>
        <end position="778"/>
    </location>
</feature>
<dbReference type="EMBL" id="KV925129">
    <property type="protein sequence ID" value="PIO38766.1"/>
    <property type="molecule type" value="Genomic_DNA"/>
</dbReference>
<evidence type="ECO:0000256" key="7">
    <source>
        <dbReference type="SAM" id="MobiDB-lite"/>
    </source>
</evidence>
<feature type="compositionally biased region" description="Basic and acidic residues" evidence="7">
    <location>
        <begin position="729"/>
        <end position="750"/>
    </location>
</feature>
<keyword evidence="9" id="KW-1185">Reference proteome</keyword>
<feature type="region of interest" description="Disordered" evidence="7">
    <location>
        <begin position="802"/>
        <end position="821"/>
    </location>
</feature>
<feature type="region of interest" description="Disordered" evidence="7">
    <location>
        <begin position="713"/>
        <end position="794"/>
    </location>
</feature>
<dbReference type="OrthoDB" id="5877502at2759"/>
<dbReference type="AlphaFoldDB" id="A0A2G9SF66"/>
<feature type="compositionally biased region" description="Basic and acidic residues" evidence="7">
    <location>
        <begin position="670"/>
        <end position="683"/>
    </location>
</feature>
<keyword evidence="5" id="KW-0694">RNA-binding</keyword>
<evidence type="ECO:0000256" key="4">
    <source>
        <dbReference type="ARBA" id="ARBA00022737"/>
    </source>
</evidence>
<keyword evidence="4" id="KW-0677">Repeat</keyword>
<feature type="region of interest" description="Disordered" evidence="7">
    <location>
        <begin position="662"/>
        <end position="683"/>
    </location>
</feature>
<evidence type="ECO:0000256" key="5">
    <source>
        <dbReference type="ARBA" id="ARBA00022884"/>
    </source>
</evidence>
<dbReference type="Proteomes" id="UP000228934">
    <property type="component" value="Unassembled WGS sequence"/>
</dbReference>
<comment type="subcellular location">
    <subcellularLocation>
        <location evidence="2">Cytoplasm</location>
    </subcellularLocation>
    <subcellularLocation>
        <location evidence="1">Nucleus</location>
    </subcellularLocation>
</comment>
<feature type="compositionally biased region" description="Basic and acidic residues" evidence="7">
    <location>
        <begin position="550"/>
        <end position="572"/>
    </location>
</feature>
<dbReference type="GO" id="GO:0071011">
    <property type="term" value="C:precatalytic spliceosome"/>
    <property type="evidence" value="ECO:0007669"/>
    <property type="project" value="TreeGrafter"/>
</dbReference>
<dbReference type="GO" id="GO:0003725">
    <property type="term" value="F:double-stranded RNA binding"/>
    <property type="evidence" value="ECO:0007669"/>
    <property type="project" value="TreeGrafter"/>
</dbReference>
<dbReference type="GO" id="GO:0003727">
    <property type="term" value="F:single-stranded RNA binding"/>
    <property type="evidence" value="ECO:0007669"/>
    <property type="project" value="TreeGrafter"/>
</dbReference>
<feature type="compositionally biased region" description="Basic and acidic residues" evidence="7">
    <location>
        <begin position="457"/>
        <end position="518"/>
    </location>
</feature>
<name>A0A2G9SF66_AQUCT</name>
<reference evidence="9" key="1">
    <citation type="journal article" date="2017" name="Nat. Commun.">
        <title>The North American bullfrog draft genome provides insight into hormonal regulation of long noncoding RNA.</title>
        <authorList>
            <person name="Hammond S.A."/>
            <person name="Warren R.L."/>
            <person name="Vandervalk B.P."/>
            <person name="Kucuk E."/>
            <person name="Khan H."/>
            <person name="Gibb E.A."/>
            <person name="Pandoh P."/>
            <person name="Kirk H."/>
            <person name="Zhao Y."/>
            <person name="Jones M."/>
            <person name="Mungall A.J."/>
            <person name="Coope R."/>
            <person name="Pleasance S."/>
            <person name="Moore R.A."/>
            <person name="Holt R.A."/>
            <person name="Round J.M."/>
            <person name="Ohora S."/>
            <person name="Walle B.V."/>
            <person name="Veldhoen N."/>
            <person name="Helbing C.C."/>
            <person name="Birol I."/>
        </authorList>
    </citation>
    <scope>NUCLEOTIDE SEQUENCE [LARGE SCALE GENOMIC DNA]</scope>
</reference>
<sequence length="887" mass="101575">MESRYSREGKIKKRTKMRRICPLCNELCLNKKEQALHYSGALHKYMKRLKRIQYSYTRNLRSLDEKIKASEGQNEPLIGLEYIYQYPADKRGVIPYACMLCDCVYKLDTIFYHIVGIKHRCLYLSKNFPAMGIDRNFRVKTPSDFRKLLNAVEIVEKSHGRKKINVSNSFFNAKKNGGITYDSESGGLSSSEDEQDNPRSNSTTKPKPLLTDEWPTSKGGVGNQKGNPPFQHDLNVDRAGPAFQYDEHSAITHPLRNHGDSGFQCDRNIREDIDSLPMELSYQQRGPDSRKFTGRADFPGDRNPSYEMHRSEMPFEYDDIKGPTLQGGPRHTDSQVRKNDRDFAFQLDQSTQLLGNPRGDFGLPSIGPLHGDRSLQSQMHRGGATFEYDDRQEPALDGGPLRTDRQLRNSDRDFALQRDQSMGDHGVSSLGPLRQQVDRDGFKGQNRTSSHPSNFPGDRDLGSRTHRDDRTEFQYDDRQSLLEGGPRHTDKQEWKNERDFKFRPDQSMRSLDNPRGDFDMPSMGSLRQQGNRDGFKGQNKTPSLPPLFPGDHDPSYQMRKDEMAFQRDDRRAPTLQGGPRESDDQLRISDRDFASRLDQSKRLPGDLLRDPIMPSIRPLLQQVDDGFESQGRTKDHPPGFLGDHNFSTPIHKDRMGLVYDDRPGPMLQEGPRHTDRGRNDGRDFAFRRDELGNARVDPDMSSMGPLHLQVDRGDLKGQSRTQSNLPGFSEDRNSRMHRDEKAFQYDDKRVPMLQGGHKTDDQVRNNDRDLGFRQDQSKRSLGNIHSDFDLPSMGPLDREDFKGQKRTQVHSPGFPGDLDFQSEMHRVGTSFQYDDGRKAMPQDSAFQLEFQREELSQALQGRMLQDDVLTFQELKAAHEAGLDLGWG</sequence>
<feature type="compositionally biased region" description="Basic and acidic residues" evidence="7">
    <location>
        <begin position="402"/>
        <end position="416"/>
    </location>
</feature>
<feature type="region of interest" description="Disordered" evidence="7">
    <location>
        <begin position="352"/>
        <end position="588"/>
    </location>
</feature>
<proteinExistence type="predicted"/>
<evidence type="ECO:0000313" key="9">
    <source>
        <dbReference type="Proteomes" id="UP000228934"/>
    </source>
</evidence>
<feature type="region of interest" description="Disordered" evidence="7">
    <location>
        <begin position="182"/>
        <end position="236"/>
    </location>
</feature>
<evidence type="ECO:0000256" key="1">
    <source>
        <dbReference type="ARBA" id="ARBA00004123"/>
    </source>
</evidence>
<dbReference type="PANTHER" id="PTHR45762">
    <property type="entry name" value="ZINC FINGER RNA-BINDING PROTEIN"/>
    <property type="match status" value="1"/>
</dbReference>
<evidence type="ECO:0000256" key="2">
    <source>
        <dbReference type="ARBA" id="ARBA00004496"/>
    </source>
</evidence>
<feature type="region of interest" description="Disordered" evidence="7">
    <location>
        <begin position="283"/>
        <end position="306"/>
    </location>
</feature>
<keyword evidence="6" id="KW-0539">Nucleus</keyword>